<dbReference type="SMART" id="SM00020">
    <property type="entry name" value="Tryp_SPc"/>
    <property type="match status" value="1"/>
</dbReference>
<dbReference type="GO" id="GO:0031638">
    <property type="term" value="P:zymogen activation"/>
    <property type="evidence" value="ECO:0007669"/>
    <property type="project" value="TreeGrafter"/>
</dbReference>
<evidence type="ECO:0000313" key="7">
    <source>
        <dbReference type="Proteomes" id="UP000192578"/>
    </source>
</evidence>
<dbReference type="Proteomes" id="UP000192578">
    <property type="component" value="Unassembled WGS sequence"/>
</dbReference>
<evidence type="ECO:0000256" key="4">
    <source>
        <dbReference type="ARBA" id="ARBA00023157"/>
    </source>
</evidence>
<dbReference type="InterPro" id="IPR043504">
    <property type="entry name" value="Peptidase_S1_PA_chymotrypsin"/>
</dbReference>
<protein>
    <submittedName>
        <fullName evidence="6">Serine protease 55</fullName>
    </submittedName>
</protein>
<dbReference type="PROSITE" id="PS50240">
    <property type="entry name" value="TRYPSIN_DOM"/>
    <property type="match status" value="1"/>
</dbReference>
<evidence type="ECO:0000259" key="5">
    <source>
        <dbReference type="PROSITE" id="PS50240"/>
    </source>
</evidence>
<dbReference type="AlphaFoldDB" id="A0A1W0WY89"/>
<dbReference type="PANTHER" id="PTHR24264">
    <property type="entry name" value="TRYPSIN-RELATED"/>
    <property type="match status" value="1"/>
</dbReference>
<dbReference type="GO" id="GO:0005791">
    <property type="term" value="C:rough endoplasmic reticulum"/>
    <property type="evidence" value="ECO:0007669"/>
    <property type="project" value="TreeGrafter"/>
</dbReference>
<dbReference type="GO" id="GO:0004252">
    <property type="term" value="F:serine-type endopeptidase activity"/>
    <property type="evidence" value="ECO:0007669"/>
    <property type="project" value="InterPro"/>
</dbReference>
<keyword evidence="3" id="KW-0720">Serine protease</keyword>
<dbReference type="Gene3D" id="2.40.10.10">
    <property type="entry name" value="Trypsin-like serine proteases"/>
    <property type="match status" value="1"/>
</dbReference>
<dbReference type="Pfam" id="PF00089">
    <property type="entry name" value="Trypsin"/>
    <property type="match status" value="1"/>
</dbReference>
<dbReference type="InterPro" id="IPR009003">
    <property type="entry name" value="Peptidase_S1_PA"/>
</dbReference>
<dbReference type="SUPFAM" id="SSF50494">
    <property type="entry name" value="Trypsin-like serine proteases"/>
    <property type="match status" value="1"/>
</dbReference>
<evidence type="ECO:0000256" key="3">
    <source>
        <dbReference type="ARBA" id="ARBA00022825"/>
    </source>
</evidence>
<keyword evidence="1 6" id="KW-0645">Protease</keyword>
<dbReference type="CDD" id="cd00190">
    <property type="entry name" value="Tryp_SPc"/>
    <property type="match status" value="1"/>
</dbReference>
<dbReference type="PANTHER" id="PTHR24264:SF46">
    <property type="entry name" value="COAGULATION FACTOR XII"/>
    <property type="match status" value="1"/>
</dbReference>
<dbReference type="FunFam" id="2.40.10.10:FF:000068">
    <property type="entry name" value="transmembrane protease serine 2"/>
    <property type="match status" value="1"/>
</dbReference>
<dbReference type="InterPro" id="IPR001254">
    <property type="entry name" value="Trypsin_dom"/>
</dbReference>
<name>A0A1W0WY89_HYPEX</name>
<dbReference type="PRINTS" id="PR00722">
    <property type="entry name" value="CHYMOTRYPSIN"/>
</dbReference>
<keyword evidence="2" id="KW-0378">Hydrolase</keyword>
<accession>A0A1W0WY89</accession>
<dbReference type="GO" id="GO:0005615">
    <property type="term" value="C:extracellular space"/>
    <property type="evidence" value="ECO:0007669"/>
    <property type="project" value="TreeGrafter"/>
</dbReference>
<keyword evidence="7" id="KW-1185">Reference proteome</keyword>
<feature type="domain" description="Peptidase S1" evidence="5">
    <location>
        <begin position="551"/>
        <end position="814"/>
    </location>
</feature>
<reference evidence="7" key="1">
    <citation type="submission" date="2017-01" db="EMBL/GenBank/DDBJ databases">
        <title>Comparative genomics of anhydrobiosis in the tardigrade Hypsibius dujardini.</title>
        <authorList>
            <person name="Yoshida Y."/>
            <person name="Koutsovoulos G."/>
            <person name="Laetsch D."/>
            <person name="Stevens L."/>
            <person name="Kumar S."/>
            <person name="Horikawa D."/>
            <person name="Ishino K."/>
            <person name="Komine S."/>
            <person name="Tomita M."/>
            <person name="Blaxter M."/>
            <person name="Arakawa K."/>
        </authorList>
    </citation>
    <scope>NUCLEOTIDE SEQUENCE [LARGE SCALE GENOMIC DNA]</scope>
    <source>
        <strain evidence="7">Z151</strain>
    </source>
</reference>
<evidence type="ECO:0000313" key="6">
    <source>
        <dbReference type="EMBL" id="OQV20174.1"/>
    </source>
</evidence>
<comment type="caution">
    <text evidence="6">The sequence shown here is derived from an EMBL/GenBank/DDBJ whole genome shotgun (WGS) entry which is preliminary data.</text>
</comment>
<dbReference type="InterPro" id="IPR001314">
    <property type="entry name" value="Peptidase_S1A"/>
</dbReference>
<organism evidence="6 7">
    <name type="scientific">Hypsibius exemplaris</name>
    <name type="common">Freshwater tardigrade</name>
    <dbReference type="NCBI Taxonomy" id="2072580"/>
    <lineage>
        <taxon>Eukaryota</taxon>
        <taxon>Metazoa</taxon>
        <taxon>Ecdysozoa</taxon>
        <taxon>Tardigrada</taxon>
        <taxon>Eutardigrada</taxon>
        <taxon>Parachela</taxon>
        <taxon>Hypsibioidea</taxon>
        <taxon>Hypsibiidae</taxon>
        <taxon>Hypsibius</taxon>
    </lineage>
</organism>
<keyword evidence="4" id="KW-1015">Disulfide bond</keyword>
<evidence type="ECO:0000256" key="2">
    <source>
        <dbReference type="ARBA" id="ARBA00022801"/>
    </source>
</evidence>
<proteinExistence type="predicted"/>
<dbReference type="OrthoDB" id="6261922at2759"/>
<dbReference type="InterPro" id="IPR050127">
    <property type="entry name" value="Serine_Proteases_S1"/>
</dbReference>
<sequence length="814" mass="85368">MVDFVRFFVGASIAITILATTITDAKYGARSRYFYDPMGDWDKEYYDSSLEDLRLAAPPPPTPPRTPTLQADAGFSLPPIPRSSFGGEGFSPYGSLSIFSSPGSPFGGGGFGGGGFGGGLGPGGFGGGYGGSNGFGGPGFGGTGFGGGRFDGGSGYGGPGGYAGGADNGFLNPIGGYNSGGVFSGPGPGTLPFGAGGYPGGYGAFGGNGNQLYLGDYSQNRPTNIGGYGSQLGFGGYGSQLGFGGSLGINIPPPFGNRPPPPRPRPPPILVQPFSNYDAVPQNGGFPIVPQPLGPSSYVEYPVVEQPNNNYLPAYSSQQGSALVRPRPSDRNVNAIGPVIERETLCIPSRNPSLTGICRSSFDVINKKVCRNMEIDGRSQECRPSQLCCYWASRRHHAPFADRVPERSLGASASTLREGSLRASASSLQEEGKVAPGYLFVTRESGPDKADYFQVGSRVIRPIEDVAVRSQGSQTQASPAVAVAVSTDTHDDTFSQPRKRGQFQEVEVEAVAADRQAELRLVPRTIVADAVPFTGRDCGHMGNGLGRMSRILRGESAAAGELCWQAAIFAGAEFLCGGALVTPFHVVTSAHCVQKYRSSVGDLTVVLGVTDVAAKIPGPCTRVIPVKTVTIHPNFSSRTLSNDLALIQLVKAVPTNNCTCTLCLPETWTGPLRIDSTCLVTGYGQSGVTSVSTYGKLRSAQVQIINSTSGSVNCQAILDGYSGMMTDYKLDSSMFCSLSRDDHFANGAGKGDACIRDNGSPLICALDADDPTRWTITGIVTWGLGCGRTTETTPMPSIYTNIRRQIDWISKSLL</sequence>
<dbReference type="EMBL" id="MTYJ01000032">
    <property type="protein sequence ID" value="OQV20174.1"/>
    <property type="molecule type" value="Genomic_DNA"/>
</dbReference>
<evidence type="ECO:0000256" key="1">
    <source>
        <dbReference type="ARBA" id="ARBA00022670"/>
    </source>
</evidence>
<gene>
    <name evidence="6" type="ORF">BV898_05732</name>
</gene>